<organism evidence="1">
    <name type="scientific">Oikopleura dioica</name>
    <name type="common">Tunicate</name>
    <dbReference type="NCBI Taxonomy" id="34765"/>
    <lineage>
        <taxon>Eukaryota</taxon>
        <taxon>Metazoa</taxon>
        <taxon>Chordata</taxon>
        <taxon>Tunicata</taxon>
        <taxon>Appendicularia</taxon>
        <taxon>Copelata</taxon>
        <taxon>Oikopleuridae</taxon>
        <taxon>Oikopleura</taxon>
    </lineage>
</organism>
<dbReference type="Proteomes" id="UP000001307">
    <property type="component" value="Unassembled WGS sequence"/>
</dbReference>
<keyword evidence="2" id="KW-1185">Reference proteome</keyword>
<accession>E4Y1X6</accession>
<dbReference type="InParanoid" id="E4Y1X6"/>
<sequence length="72" mass="7695">KAAMSFGVFSSIHISRRKLSVSGDKICLNLTSTMYSSASVLSVICSAIDLIFDKNNSNFSFGSLASFSSFSL</sequence>
<dbReference type="AlphaFoldDB" id="E4Y1X6"/>
<protein>
    <submittedName>
        <fullName evidence="1">Uncharacterized protein</fullName>
    </submittedName>
</protein>
<feature type="non-terminal residue" evidence="1">
    <location>
        <position position="1"/>
    </location>
</feature>
<dbReference type="EMBL" id="FN653709">
    <property type="protein sequence ID" value="CBY15870.1"/>
    <property type="molecule type" value="Genomic_DNA"/>
</dbReference>
<proteinExistence type="predicted"/>
<reference evidence="1" key="1">
    <citation type="journal article" date="2010" name="Science">
        <title>Plasticity of animal genome architecture unmasked by rapid evolution of a pelagic tunicate.</title>
        <authorList>
            <person name="Denoeud F."/>
            <person name="Henriet S."/>
            <person name="Mungpakdee S."/>
            <person name="Aury J.M."/>
            <person name="Da Silva C."/>
            <person name="Brinkmann H."/>
            <person name="Mikhaleva J."/>
            <person name="Olsen L.C."/>
            <person name="Jubin C."/>
            <person name="Canestro C."/>
            <person name="Bouquet J.M."/>
            <person name="Danks G."/>
            <person name="Poulain J."/>
            <person name="Campsteijn C."/>
            <person name="Adamski M."/>
            <person name="Cross I."/>
            <person name="Yadetie F."/>
            <person name="Muffato M."/>
            <person name="Louis A."/>
            <person name="Butcher S."/>
            <person name="Tsagkogeorga G."/>
            <person name="Konrad A."/>
            <person name="Singh S."/>
            <person name="Jensen M.F."/>
            <person name="Cong E.H."/>
            <person name="Eikeseth-Otteraa H."/>
            <person name="Noel B."/>
            <person name="Anthouard V."/>
            <person name="Porcel B.M."/>
            <person name="Kachouri-Lafond R."/>
            <person name="Nishino A."/>
            <person name="Ugolini M."/>
            <person name="Chourrout P."/>
            <person name="Nishida H."/>
            <person name="Aasland R."/>
            <person name="Huzurbazar S."/>
            <person name="Westhof E."/>
            <person name="Delsuc F."/>
            <person name="Lehrach H."/>
            <person name="Reinhardt R."/>
            <person name="Weissenbach J."/>
            <person name="Roy S.W."/>
            <person name="Artiguenave F."/>
            <person name="Postlethwait J.H."/>
            <person name="Manak J.R."/>
            <person name="Thompson E.M."/>
            <person name="Jaillon O."/>
            <person name="Du Pasquier L."/>
            <person name="Boudinot P."/>
            <person name="Liberles D.A."/>
            <person name="Volff J.N."/>
            <person name="Philippe H."/>
            <person name="Lenhard B."/>
            <person name="Roest Crollius H."/>
            <person name="Wincker P."/>
            <person name="Chourrout D."/>
        </authorList>
    </citation>
    <scope>NUCLEOTIDE SEQUENCE [LARGE SCALE GENOMIC DNA]</scope>
</reference>
<evidence type="ECO:0000313" key="1">
    <source>
        <dbReference type="EMBL" id="CBY15870.1"/>
    </source>
</evidence>
<gene>
    <name evidence="1" type="ORF">GSOID_T00014194001</name>
</gene>
<evidence type="ECO:0000313" key="2">
    <source>
        <dbReference type="Proteomes" id="UP000001307"/>
    </source>
</evidence>
<name>E4Y1X6_OIKDI</name>